<evidence type="ECO:0000313" key="2">
    <source>
        <dbReference type="Proteomes" id="UP000765509"/>
    </source>
</evidence>
<accession>A0A9Q3PN39</accession>
<keyword evidence="2" id="KW-1185">Reference proteome</keyword>
<name>A0A9Q3PN39_9BASI</name>
<dbReference type="OrthoDB" id="276239at2759"/>
<dbReference type="EMBL" id="AVOT02080368">
    <property type="protein sequence ID" value="MBW0567185.1"/>
    <property type="molecule type" value="Genomic_DNA"/>
</dbReference>
<evidence type="ECO:0000313" key="1">
    <source>
        <dbReference type="EMBL" id="MBW0567185.1"/>
    </source>
</evidence>
<organism evidence="1 2">
    <name type="scientific">Austropuccinia psidii MF-1</name>
    <dbReference type="NCBI Taxonomy" id="1389203"/>
    <lineage>
        <taxon>Eukaryota</taxon>
        <taxon>Fungi</taxon>
        <taxon>Dikarya</taxon>
        <taxon>Basidiomycota</taxon>
        <taxon>Pucciniomycotina</taxon>
        <taxon>Pucciniomycetes</taxon>
        <taxon>Pucciniales</taxon>
        <taxon>Sphaerophragmiaceae</taxon>
        <taxon>Austropuccinia</taxon>
    </lineage>
</organism>
<gene>
    <name evidence="1" type="ORF">O181_106900</name>
</gene>
<reference evidence="1" key="1">
    <citation type="submission" date="2021-03" db="EMBL/GenBank/DDBJ databases">
        <title>Draft genome sequence of rust myrtle Austropuccinia psidii MF-1, a brazilian biotype.</title>
        <authorList>
            <person name="Quecine M.C."/>
            <person name="Pachon D.M.R."/>
            <person name="Bonatelli M.L."/>
            <person name="Correr F.H."/>
            <person name="Franceschini L.M."/>
            <person name="Leite T.F."/>
            <person name="Margarido G.R.A."/>
            <person name="Almeida C.A."/>
            <person name="Ferrarezi J.A."/>
            <person name="Labate C.A."/>
        </authorList>
    </citation>
    <scope>NUCLEOTIDE SEQUENCE</scope>
    <source>
        <strain evidence="1">MF-1</strain>
    </source>
</reference>
<dbReference type="AlphaFoldDB" id="A0A9Q3PN39"/>
<sequence>MPIDGIVVRAAPNQKTLDSLKDPHPEIVWKVRFEEPYLTYRKWREITRKIHSEIQNLGQTWIQSSSHLSSNPLSISDYNQLAKSLNLNLDTTGFKR</sequence>
<dbReference type="Proteomes" id="UP000765509">
    <property type="component" value="Unassembled WGS sequence"/>
</dbReference>
<protein>
    <submittedName>
        <fullName evidence="1">Uncharacterized protein</fullName>
    </submittedName>
</protein>
<proteinExistence type="predicted"/>
<comment type="caution">
    <text evidence="1">The sequence shown here is derived from an EMBL/GenBank/DDBJ whole genome shotgun (WGS) entry which is preliminary data.</text>
</comment>